<dbReference type="KEGG" id="foc:113212969"/>
<gene>
    <name evidence="2" type="primary">LOC113212969</name>
</gene>
<evidence type="ECO:0000313" key="1">
    <source>
        <dbReference type="Proteomes" id="UP000504606"/>
    </source>
</evidence>
<proteinExistence type="predicted"/>
<keyword evidence="1" id="KW-1185">Reference proteome</keyword>
<dbReference type="OrthoDB" id="3598281at2759"/>
<evidence type="ECO:0000313" key="2">
    <source>
        <dbReference type="RefSeq" id="XP_052126619.1"/>
    </source>
</evidence>
<organism evidence="1 2">
    <name type="scientific">Frankliniella occidentalis</name>
    <name type="common">Western flower thrips</name>
    <name type="synonym">Euthrips occidentalis</name>
    <dbReference type="NCBI Taxonomy" id="133901"/>
    <lineage>
        <taxon>Eukaryota</taxon>
        <taxon>Metazoa</taxon>
        <taxon>Ecdysozoa</taxon>
        <taxon>Arthropoda</taxon>
        <taxon>Hexapoda</taxon>
        <taxon>Insecta</taxon>
        <taxon>Pterygota</taxon>
        <taxon>Neoptera</taxon>
        <taxon>Paraneoptera</taxon>
        <taxon>Thysanoptera</taxon>
        <taxon>Terebrantia</taxon>
        <taxon>Thripoidea</taxon>
        <taxon>Thripidae</taxon>
        <taxon>Frankliniella</taxon>
    </lineage>
</organism>
<dbReference type="AlphaFoldDB" id="A0A9C6WZT9"/>
<sequence>MARFIYYIEPGTEGSSQTISKGKLPVRYRNVLKRERELAGVSSRAGRHPKTQNNNNPYANVTGVVLTQEIKDAYLWLETNSIFDDWPLLKLKWRLSAPKRLQELYHDEGEAIANYVTKWPVLKHPSGFSLLELDFNCIYPDKELSLLTNWGLFVETIIQLGQDVTDPVAKDCYALAQTVTNPGSKGVLALNILPALCPPTTKVKGVAKRRLLVSNSRAGLLLHVTGTAAIAEQLKERREILYAENKKSQPFLVVVGPNLASIKEFYVDVSGILYRINSLAKAVDVCFKAIIALHADYPPESQKPWMMIQRVLYNITADWDSEVPHELISSYNALCQNYCRQSPLCAGILFDSLQNFMKHLRRKHGGDMGGAPLDELHVANEINPAQIQIEQELEQEVEAEVINDPVHFDTFAKAVYDASLMFTAKLYSKDTIPRSTVQEVVNYTQDFLSGFVSLLKQKVCHTFSQLDDLDEHIIQEVDELKAFFQVLESPFEELDTETKRIACLVDAKVFVPPEKYFIDSRVAPVQRKGIMYMEMVPAYGQFVRLRSTLKLFLELPGVFDKIMENLTNLTNDKEVISNFVQGELWNKLSEPYEAEGKIVLPLFAFNDDYESNNGLGSHAGDDKVSAIYYKIPCMPKEFLSVLRYIFVAALFYANDRKDYGNRKTLEPLIQELKFLETEGILVNLPERTVRVYFVLGLILGDSLGLNILLGFVACFVANHSCRTCRIHRDDLHFQLEDSDPLLRNRENYAADVALDNYNRTGVKEECVFNDLQSFHVTQNVCGDLLHQFEEGVCAYSLPLILYWLIRIRQYLSHDVFIVRVGAFQLGPHESGNKPSLTKLGEDKLTATKFNLSGAESLCLTRYLGEMIGDLIPEDEPVWEYYLVLRDLLDILYAPSFPRGTDVFLRNKVREHHELYIETFNEHLKPVHHALLHYWRYVKAVGPLVHTSTSRYESKNREGKIAAYSTESRVNIIVTLMIKNQLKMSYQFLLKNHFDLNFVSGKRSHCPARIVPHFDAFSVNLNILENERVACLKFVEYGGTKYFIDSVVVYGITEDAPKFGKIESILIHGNSQLTFILQDFNVLAFNNHFSAYEVIENGEILCRHPAQLSNHQPLWLRYGIRNGVKFVSLRNAL</sequence>
<accession>A0A9C6WZT9</accession>
<name>A0A9C6WZT9_FRAOC</name>
<dbReference type="RefSeq" id="XP_052126619.1">
    <property type="nucleotide sequence ID" value="XM_052270659.1"/>
</dbReference>
<protein>
    <submittedName>
        <fullName evidence="2">Uncharacterized protein LOC113212969</fullName>
    </submittedName>
</protein>
<dbReference type="PANTHER" id="PTHR31912:SF34">
    <property type="entry name" value="NOTOCHORD-RELATED PROTEIN"/>
    <property type="match status" value="1"/>
</dbReference>
<dbReference type="GeneID" id="113212969"/>
<dbReference type="Proteomes" id="UP000504606">
    <property type="component" value="Unplaced"/>
</dbReference>
<dbReference type="PANTHER" id="PTHR31912">
    <property type="entry name" value="IP13529P"/>
    <property type="match status" value="1"/>
</dbReference>
<reference evidence="2" key="1">
    <citation type="submission" date="2025-08" db="UniProtKB">
        <authorList>
            <consortium name="RefSeq"/>
        </authorList>
    </citation>
    <scope>IDENTIFICATION</scope>
    <source>
        <tissue evidence="2">Whole organism</tissue>
    </source>
</reference>